<comment type="caution">
    <text evidence="18">The sequence shown here is derived from an EMBL/GenBank/DDBJ whole genome shotgun (WGS) entry which is preliminary data.</text>
</comment>
<dbReference type="GO" id="GO:0009252">
    <property type="term" value="P:peptidoglycan biosynthetic process"/>
    <property type="evidence" value="ECO:0007669"/>
    <property type="project" value="UniProtKB-UniRule"/>
</dbReference>
<proteinExistence type="inferred from homology"/>
<keyword evidence="8 16" id="KW-0274">FAD</keyword>
<evidence type="ECO:0000256" key="6">
    <source>
        <dbReference type="ARBA" id="ARBA00022618"/>
    </source>
</evidence>
<dbReference type="SUPFAM" id="SSF56194">
    <property type="entry name" value="Uridine diphospho-N-Acetylenolpyruvylglucosamine reductase, MurB, C-terminal domain"/>
    <property type="match status" value="1"/>
</dbReference>
<dbReference type="Gene3D" id="3.30.43.10">
    <property type="entry name" value="Uridine Diphospho-n-acetylenolpyruvylglucosamine Reductase, domain 2"/>
    <property type="match status" value="1"/>
</dbReference>
<dbReference type="SUPFAM" id="SSF56176">
    <property type="entry name" value="FAD-binding/transporter-associated domain-like"/>
    <property type="match status" value="1"/>
</dbReference>
<evidence type="ECO:0000256" key="3">
    <source>
        <dbReference type="ARBA" id="ARBA00004496"/>
    </source>
</evidence>
<dbReference type="Pfam" id="PF01565">
    <property type="entry name" value="FAD_binding_4"/>
    <property type="match status" value="1"/>
</dbReference>
<keyword evidence="19" id="KW-1185">Reference proteome</keyword>
<keyword evidence="14 16" id="KW-0961">Cell wall biogenesis/degradation</keyword>
<dbReference type="GO" id="GO:0005829">
    <property type="term" value="C:cytosol"/>
    <property type="evidence" value="ECO:0007669"/>
    <property type="project" value="TreeGrafter"/>
</dbReference>
<dbReference type="NCBIfam" id="NF010480">
    <property type="entry name" value="PRK13905.1"/>
    <property type="match status" value="1"/>
</dbReference>
<name>A0A7X5HV36_9FIRM</name>
<evidence type="ECO:0000256" key="5">
    <source>
        <dbReference type="ARBA" id="ARBA00022490"/>
    </source>
</evidence>
<dbReference type="PANTHER" id="PTHR21071">
    <property type="entry name" value="UDP-N-ACETYLENOLPYRUVOYLGLUCOSAMINE REDUCTASE"/>
    <property type="match status" value="1"/>
</dbReference>
<feature type="domain" description="FAD-binding PCMH-type" evidence="17">
    <location>
        <begin position="32"/>
        <end position="199"/>
    </location>
</feature>
<dbReference type="EC" id="1.3.1.98" evidence="16"/>
<gene>
    <name evidence="16 18" type="primary">murB</name>
    <name evidence="18" type="ORF">GXN74_05475</name>
</gene>
<protein>
    <recommendedName>
        <fullName evidence="16">UDP-N-acetylenolpyruvoylglucosamine reductase</fullName>
        <ecNumber evidence="16">1.3.1.98</ecNumber>
    </recommendedName>
    <alternativeName>
        <fullName evidence="16">UDP-N-acetylmuramate dehydrogenase</fullName>
    </alternativeName>
</protein>
<dbReference type="RefSeq" id="WP_162369916.1">
    <property type="nucleotide sequence ID" value="NZ_JAAEEH010000011.1"/>
</dbReference>
<comment type="function">
    <text evidence="2 16">Cell wall formation.</text>
</comment>
<evidence type="ECO:0000313" key="19">
    <source>
        <dbReference type="Proteomes" id="UP000461585"/>
    </source>
</evidence>
<keyword evidence="11 16" id="KW-0573">Peptidoglycan synthesis</keyword>
<comment type="catalytic activity">
    <reaction evidence="15 16">
        <text>UDP-N-acetyl-alpha-D-muramate + NADP(+) = UDP-N-acetyl-3-O-(1-carboxyvinyl)-alpha-D-glucosamine + NADPH + H(+)</text>
        <dbReference type="Rhea" id="RHEA:12248"/>
        <dbReference type="ChEBI" id="CHEBI:15378"/>
        <dbReference type="ChEBI" id="CHEBI:57783"/>
        <dbReference type="ChEBI" id="CHEBI:58349"/>
        <dbReference type="ChEBI" id="CHEBI:68483"/>
        <dbReference type="ChEBI" id="CHEBI:70757"/>
        <dbReference type="EC" id="1.3.1.98"/>
    </reaction>
</comment>
<dbReference type="Pfam" id="PF02873">
    <property type="entry name" value="MurB_C"/>
    <property type="match status" value="1"/>
</dbReference>
<dbReference type="GO" id="GO:0071949">
    <property type="term" value="F:FAD binding"/>
    <property type="evidence" value="ECO:0007669"/>
    <property type="project" value="InterPro"/>
</dbReference>
<evidence type="ECO:0000256" key="12">
    <source>
        <dbReference type="ARBA" id="ARBA00023002"/>
    </source>
</evidence>
<dbReference type="Proteomes" id="UP000461585">
    <property type="component" value="Unassembled WGS sequence"/>
</dbReference>
<dbReference type="PANTHER" id="PTHR21071:SF4">
    <property type="entry name" value="UDP-N-ACETYLENOLPYRUVOYLGLUCOSAMINE REDUCTASE"/>
    <property type="match status" value="1"/>
</dbReference>
<organism evidence="18 19">
    <name type="scientific">Anaerotalea alkaliphila</name>
    <dbReference type="NCBI Taxonomy" id="2662126"/>
    <lineage>
        <taxon>Bacteria</taxon>
        <taxon>Bacillati</taxon>
        <taxon>Bacillota</taxon>
        <taxon>Clostridia</taxon>
        <taxon>Eubacteriales</taxon>
        <taxon>Anaerotalea</taxon>
    </lineage>
</organism>
<feature type="active site" evidence="16">
    <location>
        <position position="178"/>
    </location>
</feature>
<evidence type="ECO:0000256" key="4">
    <source>
        <dbReference type="ARBA" id="ARBA00004752"/>
    </source>
</evidence>
<dbReference type="EMBL" id="JAAEEH010000011">
    <property type="protein sequence ID" value="NDL67191.1"/>
    <property type="molecule type" value="Genomic_DNA"/>
</dbReference>
<reference evidence="18 19" key="1">
    <citation type="submission" date="2020-01" db="EMBL/GenBank/DDBJ databases">
        <title>Anaeroalcalibacter tamaniensis gen. nov., sp. nov., moderately halophilic strictly anaerobic fermenter bacterium from mud volcano of Taman peninsula.</title>
        <authorList>
            <person name="Frolova A."/>
            <person name="Merkel A.Y."/>
            <person name="Slobodkin A.I."/>
        </authorList>
    </citation>
    <scope>NUCLEOTIDE SEQUENCE [LARGE SCALE GENOMIC DNA]</scope>
    <source>
        <strain evidence="18 19">F-3ap</strain>
    </source>
</reference>
<dbReference type="InterPro" id="IPR036318">
    <property type="entry name" value="FAD-bd_PCMH-like_sf"/>
</dbReference>
<feature type="active site" description="Proton donor" evidence="16">
    <location>
        <position position="228"/>
    </location>
</feature>
<comment type="pathway">
    <text evidence="4 16">Cell wall biogenesis; peptidoglycan biosynthesis.</text>
</comment>
<evidence type="ECO:0000256" key="2">
    <source>
        <dbReference type="ARBA" id="ARBA00003921"/>
    </source>
</evidence>
<dbReference type="GO" id="GO:0071555">
    <property type="term" value="P:cell wall organization"/>
    <property type="evidence" value="ECO:0007669"/>
    <property type="project" value="UniProtKB-KW"/>
</dbReference>
<evidence type="ECO:0000256" key="10">
    <source>
        <dbReference type="ARBA" id="ARBA00022960"/>
    </source>
</evidence>
<keyword evidence="9 16" id="KW-0521">NADP</keyword>
<evidence type="ECO:0000256" key="8">
    <source>
        <dbReference type="ARBA" id="ARBA00022827"/>
    </source>
</evidence>
<dbReference type="GO" id="GO:0051301">
    <property type="term" value="P:cell division"/>
    <property type="evidence" value="ECO:0007669"/>
    <property type="project" value="UniProtKB-KW"/>
</dbReference>
<dbReference type="InterPro" id="IPR016169">
    <property type="entry name" value="FAD-bd_PCMH_sub2"/>
</dbReference>
<keyword evidence="13 16" id="KW-0131">Cell cycle</keyword>
<dbReference type="InterPro" id="IPR016166">
    <property type="entry name" value="FAD-bd_PCMH"/>
</dbReference>
<feature type="active site" evidence="16">
    <location>
        <position position="298"/>
    </location>
</feature>
<dbReference type="Gene3D" id="3.90.78.10">
    <property type="entry name" value="UDP-N-acetylenolpyruvoylglucosamine reductase, C-terminal domain"/>
    <property type="match status" value="1"/>
</dbReference>
<dbReference type="PROSITE" id="PS51387">
    <property type="entry name" value="FAD_PCMH"/>
    <property type="match status" value="1"/>
</dbReference>
<keyword evidence="12 16" id="KW-0560">Oxidoreductase</keyword>
<dbReference type="InterPro" id="IPR011601">
    <property type="entry name" value="MurB_C"/>
</dbReference>
<evidence type="ECO:0000256" key="15">
    <source>
        <dbReference type="ARBA" id="ARBA00048914"/>
    </source>
</evidence>
<dbReference type="UniPathway" id="UPA00219"/>
<evidence type="ECO:0000256" key="7">
    <source>
        <dbReference type="ARBA" id="ARBA00022630"/>
    </source>
</evidence>
<evidence type="ECO:0000256" key="16">
    <source>
        <dbReference type="HAMAP-Rule" id="MF_00037"/>
    </source>
</evidence>
<dbReference type="AlphaFoldDB" id="A0A7X5HV36"/>
<dbReference type="Gene3D" id="3.30.465.10">
    <property type="match status" value="1"/>
</dbReference>
<dbReference type="InterPro" id="IPR003170">
    <property type="entry name" value="MurB"/>
</dbReference>
<dbReference type="NCBIfam" id="TIGR00179">
    <property type="entry name" value="murB"/>
    <property type="match status" value="1"/>
</dbReference>
<evidence type="ECO:0000256" key="1">
    <source>
        <dbReference type="ARBA" id="ARBA00001974"/>
    </source>
</evidence>
<evidence type="ECO:0000259" key="17">
    <source>
        <dbReference type="PROSITE" id="PS51387"/>
    </source>
</evidence>
<dbReference type="HAMAP" id="MF_00037">
    <property type="entry name" value="MurB"/>
    <property type="match status" value="1"/>
</dbReference>
<dbReference type="InterPro" id="IPR036635">
    <property type="entry name" value="MurB_C_sf"/>
</dbReference>
<comment type="similarity">
    <text evidence="16">Belongs to the MurB family.</text>
</comment>
<keyword evidence="7 16" id="KW-0285">Flavoprotein</keyword>
<accession>A0A7X5HV36</accession>
<evidence type="ECO:0000256" key="11">
    <source>
        <dbReference type="ARBA" id="ARBA00022984"/>
    </source>
</evidence>
<evidence type="ECO:0000256" key="14">
    <source>
        <dbReference type="ARBA" id="ARBA00023316"/>
    </source>
</evidence>
<keyword evidence="6 16" id="KW-0132">Cell division</keyword>
<evidence type="ECO:0000256" key="9">
    <source>
        <dbReference type="ARBA" id="ARBA00022857"/>
    </source>
</evidence>
<dbReference type="GO" id="GO:0008762">
    <property type="term" value="F:UDP-N-acetylmuramate dehydrogenase activity"/>
    <property type="evidence" value="ECO:0007669"/>
    <property type="project" value="UniProtKB-UniRule"/>
</dbReference>
<keyword evidence="5 16" id="KW-0963">Cytoplasm</keyword>
<dbReference type="InterPro" id="IPR006094">
    <property type="entry name" value="Oxid_FAD_bind_N"/>
</dbReference>
<dbReference type="InterPro" id="IPR016167">
    <property type="entry name" value="FAD-bd_PCMH_sub1"/>
</dbReference>
<comment type="subcellular location">
    <subcellularLocation>
        <location evidence="3 16">Cytoplasm</location>
    </subcellularLocation>
</comment>
<dbReference type="GO" id="GO:0008360">
    <property type="term" value="P:regulation of cell shape"/>
    <property type="evidence" value="ECO:0007669"/>
    <property type="project" value="UniProtKB-KW"/>
</dbReference>
<evidence type="ECO:0000313" key="18">
    <source>
        <dbReference type="EMBL" id="NDL67191.1"/>
    </source>
</evidence>
<sequence>MEKKEIGGLLGGILPEDRILRDEPMANHTSFRIGGPADFYVAPQTVEELQAVLALCHGKGIPLQVLGNGSNLLVRDGGIRGIVVEVYRNFSGIRFLEGGKVKAQAGILLSKLAGAVWKEGLGGFEFASGIPGTLGGAVFMNAGAYGGEMKDILLEVQALEMDGTLTTFPAEALELEYRHSVFHHRPAVVLEATLQLVPGDRQAIKERMRELNAQRKMKQPLELPSAGSTFKRPEGYFAGKLIMDAGLRGVSIGGAQVSEKHCGFVVNKGQASCQEVQDLIAHIQDTVFQQYGVRLEPEVKIIGEP</sequence>
<comment type="cofactor">
    <cofactor evidence="1 16">
        <name>FAD</name>
        <dbReference type="ChEBI" id="CHEBI:57692"/>
    </cofactor>
</comment>
<keyword evidence="10 16" id="KW-0133">Cell shape</keyword>
<evidence type="ECO:0000256" key="13">
    <source>
        <dbReference type="ARBA" id="ARBA00023306"/>
    </source>
</evidence>